<protein>
    <submittedName>
        <fullName evidence="1">Alpha/beta hydrolase</fullName>
    </submittedName>
</protein>
<dbReference type="SUPFAM" id="SSF53474">
    <property type="entry name" value="alpha/beta-Hydrolases"/>
    <property type="match status" value="1"/>
</dbReference>
<evidence type="ECO:0000313" key="2">
    <source>
        <dbReference type="Proteomes" id="UP000308891"/>
    </source>
</evidence>
<dbReference type="Pfam" id="PF06821">
    <property type="entry name" value="Ser_hydrolase"/>
    <property type="match status" value="1"/>
</dbReference>
<comment type="caution">
    <text evidence="1">The sequence shown here is derived from an EMBL/GenBank/DDBJ whole genome shotgun (WGS) entry which is preliminary data.</text>
</comment>
<sequence>MIEDDEVFLVTAPGWGSSGAQHWQTRWEKGYPLACRAEMPDWFAPERAAWLAALTATIAASPGRVVVAAHSLGCHTAVDWVLSLPLAERRRAHGLLLVAPPALPILDEAASDAGVVPAGTPLMPFSGFDAPRLQRLPCPAIVVASRNDPFCPFAEATAMAGHWGARLIDAGEAGHLGDTAGLGAWPAGQKLLQQLILG</sequence>
<dbReference type="GO" id="GO:0016787">
    <property type="term" value="F:hydrolase activity"/>
    <property type="evidence" value="ECO:0007669"/>
    <property type="project" value="UniProtKB-KW"/>
</dbReference>
<keyword evidence="2" id="KW-1185">Reference proteome</keyword>
<name>A0A4T0V405_9NEIS</name>
<proteinExistence type="predicted"/>
<reference evidence="1 2" key="1">
    <citation type="submission" date="2019-04" db="EMBL/GenBank/DDBJ databases">
        <title>Crenobacter sp. nov.</title>
        <authorList>
            <person name="Shi S."/>
        </authorList>
    </citation>
    <scope>NUCLEOTIDE SEQUENCE [LARGE SCALE GENOMIC DNA]</scope>
    <source>
        <strain evidence="1 2">GY 70310</strain>
    </source>
</reference>
<dbReference type="AlphaFoldDB" id="A0A4T0V405"/>
<gene>
    <name evidence="1" type="ORF">E5K04_03575</name>
</gene>
<organism evidence="1 2">
    <name type="scientific">Crenobacter intestini</name>
    <dbReference type="NCBI Taxonomy" id="2563443"/>
    <lineage>
        <taxon>Bacteria</taxon>
        <taxon>Pseudomonadati</taxon>
        <taxon>Pseudomonadota</taxon>
        <taxon>Betaproteobacteria</taxon>
        <taxon>Neisseriales</taxon>
        <taxon>Neisseriaceae</taxon>
        <taxon>Crenobacter</taxon>
    </lineage>
</organism>
<dbReference type="InterPro" id="IPR010662">
    <property type="entry name" value="RBBP9/YdeN"/>
</dbReference>
<dbReference type="InterPro" id="IPR029058">
    <property type="entry name" value="AB_hydrolase_fold"/>
</dbReference>
<keyword evidence="1" id="KW-0378">Hydrolase</keyword>
<dbReference type="OrthoDB" id="9804993at2"/>
<evidence type="ECO:0000313" key="1">
    <source>
        <dbReference type="EMBL" id="TIC86259.1"/>
    </source>
</evidence>
<dbReference type="EMBL" id="STGJ01000002">
    <property type="protein sequence ID" value="TIC86259.1"/>
    <property type="molecule type" value="Genomic_DNA"/>
</dbReference>
<dbReference type="Proteomes" id="UP000308891">
    <property type="component" value="Unassembled WGS sequence"/>
</dbReference>
<dbReference type="Gene3D" id="3.40.50.1820">
    <property type="entry name" value="alpha/beta hydrolase"/>
    <property type="match status" value="1"/>
</dbReference>
<accession>A0A4T0V405</accession>